<sequence>MTSGRKKCKDMAVCKTVEYHNDCTLDKDEDATLHLPITSSEILASVTMVRTLEDCKKIVNHLLQCHQIVAIDVKGRDLGQKNGKISLIAVGTCNGQCLLFDIHINCQLVLKGRLKHMLECKELIKLAHAVIEGHRSGKSVRCIPYETPLFISYTYGRCVLIPADHALKRMYIENCNFWDTRPLPCKQKEYAARGVLALLPEAYNNMNRRLQGPLRITFRTLCQGKSIKLADCNSMSGQGSMRSLKLKAGCSKLRRKRSLSPGSPCRSFSSSGSSIVSDCNCNSWSAHRCDSGSPSPRKKVKKVGKFKMSPRKSRSASRKSSVSSTPSLLSACTSASKTSSCKAKEKHACRTSACGAKQKTSCRPTGTAAIDNSNCVKTFARRKTVPPPPTCAPKKRRCASKCKSDICINRKRCKPGVVLCQKKRRSCAPIVCAQAVKPKFCVKACRKACPKKKKRACPHKPCKTMTGKKRCVKLIKNRKKKKKKNCAPNSRAPNSQNSIRFSYVTCRNLVRRGWNTDMAMEVDDDENMEIDNDNMEIDNDEERDFADEMLPLLVRI</sequence>
<dbReference type="EMBL" id="JH430703">
    <property type="status" value="NOT_ANNOTATED_CDS"/>
    <property type="molecule type" value="Genomic_DNA"/>
</dbReference>
<evidence type="ECO:0000256" key="1">
    <source>
        <dbReference type="SAM" id="MobiDB-lite"/>
    </source>
</evidence>
<dbReference type="EnsemblMetazoa" id="SMAR001646-RA">
    <property type="protein sequence ID" value="SMAR001646-PA"/>
    <property type="gene ID" value="SMAR001646"/>
</dbReference>
<dbReference type="InterPro" id="IPR012337">
    <property type="entry name" value="RNaseH-like_sf"/>
</dbReference>
<dbReference type="STRING" id="126957.T1IL28"/>
<dbReference type="SUPFAM" id="SSF53098">
    <property type="entry name" value="Ribonuclease H-like"/>
    <property type="match status" value="1"/>
</dbReference>
<evidence type="ECO:0000313" key="2">
    <source>
        <dbReference type="EnsemblMetazoa" id="SMAR001646-PA"/>
    </source>
</evidence>
<dbReference type="AlphaFoldDB" id="T1IL28"/>
<dbReference type="Gene3D" id="3.30.420.10">
    <property type="entry name" value="Ribonuclease H-like superfamily/Ribonuclease H"/>
    <property type="match status" value="1"/>
</dbReference>
<dbReference type="Proteomes" id="UP000014500">
    <property type="component" value="Unassembled WGS sequence"/>
</dbReference>
<dbReference type="eggNOG" id="KOG2405">
    <property type="taxonomic scope" value="Eukaryota"/>
</dbReference>
<dbReference type="GO" id="GO:0003676">
    <property type="term" value="F:nucleic acid binding"/>
    <property type="evidence" value="ECO:0007669"/>
    <property type="project" value="InterPro"/>
</dbReference>
<keyword evidence="3" id="KW-1185">Reference proteome</keyword>
<protein>
    <recommendedName>
        <fullName evidence="4">3'-5' exonuclease domain-containing protein</fullName>
    </recommendedName>
</protein>
<feature type="region of interest" description="Disordered" evidence="1">
    <location>
        <begin position="256"/>
        <end position="275"/>
    </location>
</feature>
<feature type="compositionally biased region" description="Basic residues" evidence="1">
    <location>
        <begin position="296"/>
        <end position="317"/>
    </location>
</feature>
<evidence type="ECO:0000313" key="3">
    <source>
        <dbReference type="Proteomes" id="UP000014500"/>
    </source>
</evidence>
<reference evidence="2" key="2">
    <citation type="submission" date="2015-02" db="UniProtKB">
        <authorList>
            <consortium name="EnsemblMetazoa"/>
        </authorList>
    </citation>
    <scope>IDENTIFICATION</scope>
</reference>
<feature type="compositionally biased region" description="Low complexity" evidence="1">
    <location>
        <begin position="259"/>
        <end position="275"/>
    </location>
</feature>
<feature type="region of interest" description="Disordered" evidence="1">
    <location>
        <begin position="286"/>
        <end position="326"/>
    </location>
</feature>
<evidence type="ECO:0008006" key="4">
    <source>
        <dbReference type="Google" id="ProtNLM"/>
    </source>
</evidence>
<dbReference type="InterPro" id="IPR036397">
    <property type="entry name" value="RNaseH_sf"/>
</dbReference>
<proteinExistence type="predicted"/>
<dbReference type="HOGENOM" id="CLU_490328_0_0_1"/>
<name>T1IL28_STRMM</name>
<organism evidence="2 3">
    <name type="scientific">Strigamia maritima</name>
    <name type="common">European centipede</name>
    <name type="synonym">Geophilus maritimus</name>
    <dbReference type="NCBI Taxonomy" id="126957"/>
    <lineage>
        <taxon>Eukaryota</taxon>
        <taxon>Metazoa</taxon>
        <taxon>Ecdysozoa</taxon>
        <taxon>Arthropoda</taxon>
        <taxon>Myriapoda</taxon>
        <taxon>Chilopoda</taxon>
        <taxon>Pleurostigmophora</taxon>
        <taxon>Geophilomorpha</taxon>
        <taxon>Linotaeniidae</taxon>
        <taxon>Strigamia</taxon>
    </lineage>
</organism>
<reference evidence="3" key="1">
    <citation type="submission" date="2011-05" db="EMBL/GenBank/DDBJ databases">
        <authorList>
            <person name="Richards S.R."/>
            <person name="Qu J."/>
            <person name="Jiang H."/>
            <person name="Jhangiani S.N."/>
            <person name="Agravi P."/>
            <person name="Goodspeed R."/>
            <person name="Gross S."/>
            <person name="Mandapat C."/>
            <person name="Jackson L."/>
            <person name="Mathew T."/>
            <person name="Pu L."/>
            <person name="Thornton R."/>
            <person name="Saada N."/>
            <person name="Wilczek-Boney K.B."/>
            <person name="Lee S."/>
            <person name="Kovar C."/>
            <person name="Wu Y."/>
            <person name="Scherer S.E."/>
            <person name="Worley K.C."/>
            <person name="Muzny D.M."/>
            <person name="Gibbs R."/>
        </authorList>
    </citation>
    <scope>NUCLEOTIDE SEQUENCE</scope>
    <source>
        <strain evidence="3">Brora</strain>
    </source>
</reference>
<accession>T1IL28</accession>